<dbReference type="OrthoDB" id="3538536at2"/>
<dbReference type="InterPro" id="IPR036514">
    <property type="entry name" value="SGNH_hydro_sf"/>
</dbReference>
<keyword evidence="4" id="KW-1185">Reference proteome</keyword>
<feature type="region of interest" description="Disordered" evidence="1">
    <location>
        <begin position="25"/>
        <end position="60"/>
    </location>
</feature>
<dbReference type="Proteomes" id="UP000095759">
    <property type="component" value="Unassembled WGS sequence"/>
</dbReference>
<proteinExistence type="predicted"/>
<dbReference type="SUPFAM" id="SSF52266">
    <property type="entry name" value="SGNH hydrolase"/>
    <property type="match status" value="1"/>
</dbReference>
<dbReference type="STRING" id="285458.BGM19_32285"/>
<dbReference type="EMBL" id="MEHJ01000001">
    <property type="protein sequence ID" value="OEJ23847.1"/>
    <property type="molecule type" value="Genomic_DNA"/>
</dbReference>
<feature type="chain" id="PRO_5009182891" description="SGNH domain-containing protein" evidence="2">
    <location>
        <begin position="26"/>
        <end position="308"/>
    </location>
</feature>
<reference evidence="3 4" key="1">
    <citation type="submission" date="2016-08" db="EMBL/GenBank/DDBJ databases">
        <title>Complete genome sequence of Streptomyces agglomeratus strain 6-3-2, a novel anti-MRSA actinomycete isolated from Wuli of Tebit, China.</title>
        <authorList>
            <person name="Chen X."/>
        </authorList>
    </citation>
    <scope>NUCLEOTIDE SEQUENCE [LARGE SCALE GENOMIC DNA]</scope>
    <source>
        <strain evidence="3 4">6-3-2</strain>
    </source>
</reference>
<gene>
    <name evidence="3" type="ORF">AS594_04485</name>
</gene>
<dbReference type="PROSITE" id="PS51257">
    <property type="entry name" value="PROKAR_LIPOPROTEIN"/>
    <property type="match status" value="1"/>
</dbReference>
<evidence type="ECO:0000313" key="4">
    <source>
        <dbReference type="Proteomes" id="UP000095759"/>
    </source>
</evidence>
<dbReference type="AlphaFoldDB" id="A0A1E5P2X3"/>
<evidence type="ECO:0000256" key="2">
    <source>
        <dbReference type="SAM" id="SignalP"/>
    </source>
</evidence>
<feature type="signal peptide" evidence="2">
    <location>
        <begin position="1"/>
        <end position="25"/>
    </location>
</feature>
<name>A0A1E5P2X3_9ACTN</name>
<evidence type="ECO:0000256" key="1">
    <source>
        <dbReference type="SAM" id="MobiDB-lite"/>
    </source>
</evidence>
<accession>A0A1E5P2X3</accession>
<dbReference type="RefSeq" id="WP_069925771.1">
    <property type="nucleotide sequence ID" value="NZ_MEHI01000001.1"/>
</dbReference>
<protein>
    <recommendedName>
        <fullName evidence="5">SGNH domain-containing protein</fullName>
    </recommendedName>
</protein>
<feature type="compositionally biased region" description="Low complexity" evidence="1">
    <location>
        <begin position="25"/>
        <end position="43"/>
    </location>
</feature>
<comment type="caution">
    <text evidence="3">The sequence shown here is derived from an EMBL/GenBank/DDBJ whole genome shotgun (WGS) entry which is preliminary data.</text>
</comment>
<sequence>MRCGRFTVFAALALALAWVTGCSDPSDTTTAAAPPPGARAAAPVPAPPSEAAPDSQPPHARSRVLYLGDSLAMESRQVLADRVAAGGRATVHSAPYSGTTLCDYLEGTARDSLVPAGHKAAALVRSQRPQVVVLQFWGNAWAYTPCMDSIPQDGGSRYYTRYAADAKALTEQIAAAASSAGIERPRIVWVLQGPDAFSPDRVRRVNDIYRDRAAAGRDVVADAGRAVSPADARYTWAQRLPCNEAERARPGDCRGGLTPLHRDDDHLHFCLAPTTKNPRACPVRSPGIERYCAAIAETVDAVLRRPGG</sequence>
<keyword evidence="2" id="KW-0732">Signal</keyword>
<organism evidence="3 4">
    <name type="scientific">Streptomyces agglomeratus</name>
    <dbReference type="NCBI Taxonomy" id="285458"/>
    <lineage>
        <taxon>Bacteria</taxon>
        <taxon>Bacillati</taxon>
        <taxon>Actinomycetota</taxon>
        <taxon>Actinomycetes</taxon>
        <taxon>Kitasatosporales</taxon>
        <taxon>Streptomycetaceae</taxon>
        <taxon>Streptomyces</taxon>
    </lineage>
</organism>
<dbReference type="Gene3D" id="3.40.50.1110">
    <property type="entry name" value="SGNH hydrolase"/>
    <property type="match status" value="1"/>
</dbReference>
<evidence type="ECO:0000313" key="3">
    <source>
        <dbReference type="EMBL" id="OEJ23847.1"/>
    </source>
</evidence>
<evidence type="ECO:0008006" key="5">
    <source>
        <dbReference type="Google" id="ProtNLM"/>
    </source>
</evidence>